<evidence type="ECO:0000313" key="3">
    <source>
        <dbReference type="EMBL" id="MEU7071956.1"/>
    </source>
</evidence>
<evidence type="ECO:0000256" key="2">
    <source>
        <dbReference type="SAM" id="SignalP"/>
    </source>
</evidence>
<feature type="compositionally biased region" description="Low complexity" evidence="1">
    <location>
        <begin position="55"/>
        <end position="64"/>
    </location>
</feature>
<feature type="region of interest" description="Disordered" evidence="1">
    <location>
        <begin position="30"/>
        <end position="64"/>
    </location>
</feature>
<comment type="caution">
    <text evidence="3">The sequence shown here is derived from an EMBL/GenBank/DDBJ whole genome shotgun (WGS) entry which is preliminary data.</text>
</comment>
<sequence>MEHPIRIMAPAAALLVSGVLTAGCAAPEPLPEVTQGARPTAAPATPTASEGPEDATAPKAAAPSGATLGGAGSACALPVSFALAAKWEPEAIEDPENPEFAALTRQGPATVRCEVDAKPAGHIGYLRVWTVAKGPARAALEGFVKAEEKSTAVTYRETKAGALPATEVTYTVADELLEEPKEERAFAVATPKGTVIVHLGGLDTAEHRAMLPAYELARTTVKAG</sequence>
<gene>
    <name evidence="3" type="ORF">AB0A88_17685</name>
</gene>
<evidence type="ECO:0000256" key="1">
    <source>
        <dbReference type="SAM" id="MobiDB-lite"/>
    </source>
</evidence>
<feature type="chain" id="PRO_5045335701" evidence="2">
    <location>
        <begin position="23"/>
        <end position="224"/>
    </location>
</feature>
<keyword evidence="4" id="KW-1185">Reference proteome</keyword>
<dbReference type="Pfam" id="PF18966">
    <property type="entry name" value="Lipoprotein_23"/>
    <property type="match status" value="1"/>
</dbReference>
<accession>A0ABV3CB05</accession>
<reference evidence="3 4" key="1">
    <citation type="submission" date="2024-06" db="EMBL/GenBank/DDBJ databases">
        <title>The Natural Products Discovery Center: Release of the First 8490 Sequenced Strains for Exploring Actinobacteria Biosynthetic Diversity.</title>
        <authorList>
            <person name="Kalkreuter E."/>
            <person name="Kautsar S.A."/>
            <person name="Yang D."/>
            <person name="Bader C.D."/>
            <person name="Teijaro C.N."/>
            <person name="Fluegel L."/>
            <person name="Davis C.M."/>
            <person name="Simpson J.R."/>
            <person name="Lauterbach L."/>
            <person name="Steele A.D."/>
            <person name="Gui C."/>
            <person name="Meng S."/>
            <person name="Li G."/>
            <person name="Viehrig K."/>
            <person name="Ye F."/>
            <person name="Su P."/>
            <person name="Kiefer A.F."/>
            <person name="Nichols A."/>
            <person name="Cepeda A.J."/>
            <person name="Yan W."/>
            <person name="Fan B."/>
            <person name="Jiang Y."/>
            <person name="Adhikari A."/>
            <person name="Zheng C.-J."/>
            <person name="Schuster L."/>
            <person name="Cowan T.M."/>
            <person name="Smanski M.J."/>
            <person name="Chevrette M.G."/>
            <person name="De Carvalho L.P.S."/>
            <person name="Shen B."/>
        </authorList>
    </citation>
    <scope>NUCLEOTIDE SEQUENCE [LARGE SCALE GENOMIC DNA]</scope>
    <source>
        <strain evidence="3 4">NPDC045974</strain>
    </source>
</reference>
<evidence type="ECO:0000313" key="4">
    <source>
        <dbReference type="Proteomes" id="UP001551329"/>
    </source>
</evidence>
<dbReference type="InterPro" id="IPR044058">
    <property type="entry name" value="Lipoprotein_23"/>
</dbReference>
<name>A0ABV3CB05_9ACTN</name>
<dbReference type="Proteomes" id="UP001551329">
    <property type="component" value="Unassembled WGS sequence"/>
</dbReference>
<keyword evidence="2" id="KW-0732">Signal</keyword>
<feature type="signal peptide" evidence="2">
    <location>
        <begin position="1"/>
        <end position="22"/>
    </location>
</feature>
<dbReference type="PROSITE" id="PS51257">
    <property type="entry name" value="PROKAR_LIPOPROTEIN"/>
    <property type="match status" value="1"/>
</dbReference>
<protein>
    <submittedName>
        <fullName evidence="3">Lipoprotein</fullName>
    </submittedName>
</protein>
<dbReference type="EMBL" id="JBEZAE010000010">
    <property type="protein sequence ID" value="MEU7071956.1"/>
    <property type="molecule type" value="Genomic_DNA"/>
</dbReference>
<keyword evidence="3" id="KW-0449">Lipoprotein</keyword>
<proteinExistence type="predicted"/>
<feature type="compositionally biased region" description="Low complexity" evidence="1">
    <location>
        <begin position="39"/>
        <end position="48"/>
    </location>
</feature>
<organism evidence="3 4">
    <name type="scientific">Streptomyces narbonensis</name>
    <dbReference type="NCBI Taxonomy" id="67333"/>
    <lineage>
        <taxon>Bacteria</taxon>
        <taxon>Bacillati</taxon>
        <taxon>Actinomycetota</taxon>
        <taxon>Actinomycetes</taxon>
        <taxon>Kitasatosporales</taxon>
        <taxon>Streptomycetaceae</taxon>
        <taxon>Streptomyces</taxon>
    </lineage>
</organism>
<dbReference type="RefSeq" id="WP_358475796.1">
    <property type="nucleotide sequence ID" value="NZ_JBEZAE010000010.1"/>
</dbReference>